<dbReference type="Proteomes" id="UP000676336">
    <property type="component" value="Unassembled WGS sequence"/>
</dbReference>
<dbReference type="InterPro" id="IPR029021">
    <property type="entry name" value="Prot-tyrosine_phosphatase-like"/>
</dbReference>
<dbReference type="EMBL" id="CAJOBH010130548">
    <property type="protein sequence ID" value="CAF4755037.1"/>
    <property type="molecule type" value="Genomic_DNA"/>
</dbReference>
<evidence type="ECO:0000259" key="1">
    <source>
        <dbReference type="Pfam" id="PF00102"/>
    </source>
</evidence>
<feature type="non-terminal residue" evidence="4">
    <location>
        <position position="1"/>
    </location>
</feature>
<dbReference type="Proteomes" id="UP000681720">
    <property type="component" value="Unassembled WGS sequence"/>
</dbReference>
<sequence>LEEDIDNKSDFINANYVSGYNNEENAYIFTQGKTKPITINSERFLAYDMARKYFYYSHDN</sequence>
<dbReference type="InterPro" id="IPR000242">
    <property type="entry name" value="PTP_cat"/>
</dbReference>
<feature type="domain" description="Tyrosine-protein phosphatase" evidence="1">
    <location>
        <begin position="6"/>
        <end position="35"/>
    </location>
</feature>
<dbReference type="AlphaFoldDB" id="A0A8S3BUU0"/>
<comment type="caution">
    <text evidence="4">The sequence shown here is derived from an EMBL/GenBank/DDBJ whole genome shotgun (WGS) entry which is preliminary data.</text>
</comment>
<dbReference type="Pfam" id="PF00102">
    <property type="entry name" value="Y_phosphatase"/>
    <property type="match status" value="1"/>
</dbReference>
<dbReference type="EMBL" id="CAJOBH010111018">
    <property type="protein sequence ID" value="CAF4661091.1"/>
    <property type="molecule type" value="Genomic_DNA"/>
</dbReference>
<evidence type="ECO:0000313" key="4">
    <source>
        <dbReference type="EMBL" id="CAF4864355.1"/>
    </source>
</evidence>
<dbReference type="SUPFAM" id="SSF52799">
    <property type="entry name" value="(Phosphotyrosine protein) phosphatases II"/>
    <property type="match status" value="1"/>
</dbReference>
<protein>
    <recommendedName>
        <fullName evidence="1">Tyrosine-protein phosphatase domain-containing protein</fullName>
    </recommendedName>
</protein>
<organism evidence="4 7">
    <name type="scientific">Rotaria magnacalcarata</name>
    <dbReference type="NCBI Taxonomy" id="392030"/>
    <lineage>
        <taxon>Eukaryota</taxon>
        <taxon>Metazoa</taxon>
        <taxon>Spiralia</taxon>
        <taxon>Gnathifera</taxon>
        <taxon>Rotifera</taxon>
        <taxon>Eurotatoria</taxon>
        <taxon>Bdelloidea</taxon>
        <taxon>Philodinida</taxon>
        <taxon>Philodinidae</taxon>
        <taxon>Rotaria</taxon>
    </lineage>
</organism>
<dbReference type="EMBL" id="CAJOBJ010188012">
    <property type="protein sequence ID" value="CAF4943194.1"/>
    <property type="molecule type" value="Genomic_DNA"/>
</dbReference>
<gene>
    <name evidence="2" type="ORF">BYL167_LOCUS42587</name>
    <name evidence="3" type="ORF">BYL167_LOCUS46260</name>
    <name evidence="4" type="ORF">GIL414_LOCUS50049</name>
    <name evidence="6" type="ORF">GIL414_LOCUS53932</name>
    <name evidence="5" type="ORF">SMN809_LOCUS51495</name>
</gene>
<evidence type="ECO:0000313" key="5">
    <source>
        <dbReference type="EMBL" id="CAF4895812.1"/>
    </source>
</evidence>
<proteinExistence type="predicted"/>
<reference evidence="4" key="1">
    <citation type="submission" date="2021-02" db="EMBL/GenBank/DDBJ databases">
        <authorList>
            <person name="Nowell W R."/>
        </authorList>
    </citation>
    <scope>NUCLEOTIDE SEQUENCE</scope>
</reference>
<evidence type="ECO:0000313" key="7">
    <source>
        <dbReference type="Proteomes" id="UP000681720"/>
    </source>
</evidence>
<dbReference type="GO" id="GO:0004725">
    <property type="term" value="F:protein tyrosine phosphatase activity"/>
    <property type="evidence" value="ECO:0007669"/>
    <property type="project" value="InterPro"/>
</dbReference>
<evidence type="ECO:0000313" key="6">
    <source>
        <dbReference type="EMBL" id="CAF4943194.1"/>
    </source>
</evidence>
<name>A0A8S3BUU0_9BILA</name>
<evidence type="ECO:0000313" key="3">
    <source>
        <dbReference type="EMBL" id="CAF4755037.1"/>
    </source>
</evidence>
<dbReference type="EMBL" id="CAJOBJ010165896">
    <property type="protein sequence ID" value="CAF4864355.1"/>
    <property type="molecule type" value="Genomic_DNA"/>
</dbReference>
<dbReference type="Proteomes" id="UP000681967">
    <property type="component" value="Unassembled WGS sequence"/>
</dbReference>
<accession>A0A8S3BUU0</accession>
<evidence type="ECO:0000313" key="2">
    <source>
        <dbReference type="EMBL" id="CAF4661091.1"/>
    </source>
</evidence>
<dbReference type="Gene3D" id="3.90.190.10">
    <property type="entry name" value="Protein tyrosine phosphatase superfamily"/>
    <property type="match status" value="1"/>
</dbReference>
<dbReference type="EMBL" id="CAJOBI010172710">
    <property type="protein sequence ID" value="CAF4895812.1"/>
    <property type="molecule type" value="Genomic_DNA"/>
</dbReference>